<feature type="chain" id="PRO_5029449625" description="Lipoprotein" evidence="1">
    <location>
        <begin position="21"/>
        <end position="179"/>
    </location>
</feature>
<keyword evidence="1" id="KW-0732">Signal</keyword>
<sequence length="179" mass="20103">MKKLNFLLLIALALSYGIYACNNPKNTDVSLDEVDSLGSVGTDTVRKAEINLEPCYLATIGKDSAFLEIKQHDKKLDGKILYQYNDDRKPMYGAFTGEIQGDTLTVELRDIETEKIQQLTFLVREEQIIQGQKIEELPSKSSKNMNKALVDYTGKSFVFLPAECRTQQGKSEFKSGGHL</sequence>
<comment type="caution">
    <text evidence="2">The sequence shown here is derived from an EMBL/GenBank/DDBJ whole genome shotgun (WGS) entry which is preliminary data.</text>
</comment>
<evidence type="ECO:0008006" key="4">
    <source>
        <dbReference type="Google" id="ProtNLM"/>
    </source>
</evidence>
<dbReference type="Proteomes" id="UP000462931">
    <property type="component" value="Unassembled WGS sequence"/>
</dbReference>
<protein>
    <recommendedName>
        <fullName evidence="4">Lipoprotein</fullName>
    </recommendedName>
</protein>
<dbReference type="AlphaFoldDB" id="A0A7K0FMI6"/>
<dbReference type="PROSITE" id="PS51257">
    <property type="entry name" value="PROKAR_LIPOPROTEIN"/>
    <property type="match status" value="1"/>
</dbReference>
<evidence type="ECO:0000313" key="2">
    <source>
        <dbReference type="EMBL" id="MRX46645.1"/>
    </source>
</evidence>
<reference evidence="2 3" key="1">
    <citation type="submission" date="2019-11" db="EMBL/GenBank/DDBJ databases">
        <authorList>
            <person name="Cheng Q."/>
            <person name="Yang Z."/>
        </authorList>
    </citation>
    <scope>NUCLEOTIDE SEQUENCE [LARGE SCALE GENOMIC DNA]</scope>
    <source>
        <strain evidence="2 3">HX-22-1</strain>
    </source>
</reference>
<name>A0A7K0FMI6_9SPHI</name>
<proteinExistence type="predicted"/>
<gene>
    <name evidence="2" type="ORF">GJJ64_05555</name>
</gene>
<organism evidence="2 3">
    <name type="scientific">Pedobacter puniceum</name>
    <dbReference type="NCBI Taxonomy" id="2666136"/>
    <lineage>
        <taxon>Bacteria</taxon>
        <taxon>Pseudomonadati</taxon>
        <taxon>Bacteroidota</taxon>
        <taxon>Sphingobacteriia</taxon>
        <taxon>Sphingobacteriales</taxon>
        <taxon>Sphingobacteriaceae</taxon>
        <taxon>Pedobacter</taxon>
    </lineage>
</organism>
<evidence type="ECO:0000256" key="1">
    <source>
        <dbReference type="SAM" id="SignalP"/>
    </source>
</evidence>
<keyword evidence="3" id="KW-1185">Reference proteome</keyword>
<feature type="signal peptide" evidence="1">
    <location>
        <begin position="1"/>
        <end position="20"/>
    </location>
</feature>
<dbReference type="EMBL" id="WKJI01000001">
    <property type="protein sequence ID" value="MRX46645.1"/>
    <property type="molecule type" value="Genomic_DNA"/>
</dbReference>
<evidence type="ECO:0000313" key="3">
    <source>
        <dbReference type="Proteomes" id="UP000462931"/>
    </source>
</evidence>
<accession>A0A7K0FMI6</accession>
<dbReference type="RefSeq" id="WP_154286716.1">
    <property type="nucleotide sequence ID" value="NZ_WKJI01000001.1"/>
</dbReference>